<feature type="chain" id="PRO_5013815952" description="GH16 domain-containing protein" evidence="1">
    <location>
        <begin position="20"/>
        <end position="320"/>
    </location>
</feature>
<dbReference type="OrthoDB" id="192832at2759"/>
<dbReference type="PANTHER" id="PTHR10963:SF24">
    <property type="entry name" value="GLYCOSIDASE C21B10.07-RELATED"/>
    <property type="match status" value="1"/>
</dbReference>
<dbReference type="Pfam" id="PF26113">
    <property type="entry name" value="GH16_XgeA"/>
    <property type="match status" value="1"/>
</dbReference>
<sequence length="320" mass="34202">MRSTAVLFAVSALVSSALGATYPKKDTFVGQSFLTGFSHEAIADPTHGRVNYVDQATALKTNLTFATDNTFIMRADDFNTLTPSGPGRNSVRIKSNNQYGANHVTVFDIRHMPQGCGTWPAAWEVNEATWPNGGEVDILEGTNDIEPNQSTLHTSANCAQPAGLAMNGKVVSNNCDVAANGNAGCGVQSSVPKNYGKSFNAAGGGFYAMERTTTAIKVWFWTRNDPAVPADVKTAGASVNTDAWGTPTALFVNNQCDIASHFSAHNIIINLTFCGDWAGIPQFFNTLGGCPGDCNTFVNQNPKAFSEAFWDFAGFHVYES</sequence>
<dbReference type="PANTHER" id="PTHR10963">
    <property type="entry name" value="GLYCOSYL HYDROLASE-RELATED"/>
    <property type="match status" value="1"/>
</dbReference>
<dbReference type="Proteomes" id="UP000230002">
    <property type="component" value="Unassembled WGS sequence"/>
</dbReference>
<feature type="signal peptide" evidence="1">
    <location>
        <begin position="1"/>
        <end position="19"/>
    </location>
</feature>
<dbReference type="InterPro" id="IPR000757">
    <property type="entry name" value="Beta-glucanase-like"/>
</dbReference>
<dbReference type="SUPFAM" id="SSF49899">
    <property type="entry name" value="Concanavalin A-like lectins/glucanases"/>
    <property type="match status" value="1"/>
</dbReference>
<evidence type="ECO:0000313" key="3">
    <source>
        <dbReference type="EMBL" id="PIL30904.1"/>
    </source>
</evidence>
<keyword evidence="1" id="KW-0732">Signal</keyword>
<comment type="caution">
    <text evidence="3">The sequence shown here is derived from an EMBL/GenBank/DDBJ whole genome shotgun (WGS) entry which is preliminary data.</text>
</comment>
<proteinExistence type="predicted"/>
<accession>A0A2G8SAW1</accession>
<dbReference type="AlphaFoldDB" id="A0A2G8SAW1"/>
<name>A0A2G8SAW1_9APHY</name>
<dbReference type="Gene3D" id="2.60.120.200">
    <property type="match status" value="1"/>
</dbReference>
<dbReference type="GO" id="GO:0004553">
    <property type="term" value="F:hydrolase activity, hydrolyzing O-glycosyl compounds"/>
    <property type="evidence" value="ECO:0007669"/>
    <property type="project" value="InterPro"/>
</dbReference>
<dbReference type="InterPro" id="IPR050546">
    <property type="entry name" value="Glycosyl_Hydrlase_16"/>
</dbReference>
<dbReference type="GO" id="GO:0009251">
    <property type="term" value="P:glucan catabolic process"/>
    <property type="evidence" value="ECO:0007669"/>
    <property type="project" value="TreeGrafter"/>
</dbReference>
<dbReference type="CDD" id="cd02181">
    <property type="entry name" value="GH16_fungal_Lam16A_glucanase"/>
    <property type="match status" value="1"/>
</dbReference>
<dbReference type="EMBL" id="AYKW01000013">
    <property type="protein sequence ID" value="PIL30904.1"/>
    <property type="molecule type" value="Genomic_DNA"/>
</dbReference>
<evidence type="ECO:0000256" key="1">
    <source>
        <dbReference type="SAM" id="SignalP"/>
    </source>
</evidence>
<evidence type="ECO:0000259" key="2">
    <source>
        <dbReference type="PROSITE" id="PS51762"/>
    </source>
</evidence>
<reference evidence="3 4" key="1">
    <citation type="journal article" date="2015" name="Sci. Rep.">
        <title>Chromosome-level genome map provides insights into diverse defense mechanisms in the medicinal fungus Ganoderma sinense.</title>
        <authorList>
            <person name="Zhu Y."/>
            <person name="Xu J."/>
            <person name="Sun C."/>
            <person name="Zhou S."/>
            <person name="Xu H."/>
            <person name="Nelson D.R."/>
            <person name="Qian J."/>
            <person name="Song J."/>
            <person name="Luo H."/>
            <person name="Xiang L."/>
            <person name="Li Y."/>
            <person name="Xu Z."/>
            <person name="Ji A."/>
            <person name="Wang L."/>
            <person name="Lu S."/>
            <person name="Hayward A."/>
            <person name="Sun W."/>
            <person name="Li X."/>
            <person name="Schwartz D.C."/>
            <person name="Wang Y."/>
            <person name="Chen S."/>
        </authorList>
    </citation>
    <scope>NUCLEOTIDE SEQUENCE [LARGE SCALE GENOMIC DNA]</scope>
    <source>
        <strain evidence="3 4">ZZ0214-1</strain>
    </source>
</reference>
<gene>
    <name evidence="3" type="ORF">GSI_07073</name>
</gene>
<protein>
    <recommendedName>
        <fullName evidence="2">GH16 domain-containing protein</fullName>
    </recommendedName>
</protein>
<keyword evidence="4" id="KW-1185">Reference proteome</keyword>
<feature type="domain" description="GH16" evidence="2">
    <location>
        <begin position="15"/>
        <end position="286"/>
    </location>
</feature>
<dbReference type="STRING" id="1077348.A0A2G8SAW1"/>
<dbReference type="InterPro" id="IPR013320">
    <property type="entry name" value="ConA-like_dom_sf"/>
</dbReference>
<organism evidence="3 4">
    <name type="scientific">Ganoderma sinense ZZ0214-1</name>
    <dbReference type="NCBI Taxonomy" id="1077348"/>
    <lineage>
        <taxon>Eukaryota</taxon>
        <taxon>Fungi</taxon>
        <taxon>Dikarya</taxon>
        <taxon>Basidiomycota</taxon>
        <taxon>Agaricomycotina</taxon>
        <taxon>Agaricomycetes</taxon>
        <taxon>Polyporales</taxon>
        <taxon>Polyporaceae</taxon>
        <taxon>Ganoderma</taxon>
    </lineage>
</organism>
<evidence type="ECO:0000313" key="4">
    <source>
        <dbReference type="Proteomes" id="UP000230002"/>
    </source>
</evidence>
<dbReference type="PROSITE" id="PS51762">
    <property type="entry name" value="GH16_2"/>
    <property type="match status" value="1"/>
</dbReference>